<proteinExistence type="predicted"/>
<keyword evidence="2" id="KW-1185">Reference proteome</keyword>
<name>A0AAD2CX00_EUPCR</name>
<gene>
    <name evidence="1" type="ORF">ECRASSUSDP1_LOCUS14487</name>
</gene>
<protein>
    <submittedName>
        <fullName evidence="1">Uncharacterized protein</fullName>
    </submittedName>
</protein>
<dbReference type="Proteomes" id="UP001295684">
    <property type="component" value="Unassembled WGS sequence"/>
</dbReference>
<reference evidence="1" key="1">
    <citation type="submission" date="2023-07" db="EMBL/GenBank/DDBJ databases">
        <authorList>
            <consortium name="AG Swart"/>
            <person name="Singh M."/>
            <person name="Singh A."/>
            <person name="Seah K."/>
            <person name="Emmerich C."/>
        </authorList>
    </citation>
    <scope>NUCLEOTIDE SEQUENCE</scope>
    <source>
        <strain evidence="1">DP1</strain>
    </source>
</reference>
<dbReference type="AlphaFoldDB" id="A0AAD2CX00"/>
<accession>A0AAD2CX00</accession>
<dbReference type="EMBL" id="CAMPGE010014478">
    <property type="protein sequence ID" value="CAI2373147.1"/>
    <property type="molecule type" value="Genomic_DNA"/>
</dbReference>
<comment type="caution">
    <text evidence="1">The sequence shown here is derived from an EMBL/GenBank/DDBJ whole genome shotgun (WGS) entry which is preliminary data.</text>
</comment>
<evidence type="ECO:0000313" key="2">
    <source>
        <dbReference type="Proteomes" id="UP001295684"/>
    </source>
</evidence>
<sequence>MFSCFFLSSSLCWASSSFFFLSSSALSFSSWAWTSLCLSSSSFLLSSNSLISCVSLSVSCLFLTSHFSASFSSSCFFAKRKVFILSETCFSRLILSSSSLISSSRTVSFCSKPLSWQISSPSALSWRYLRRRSESVLLSFRVFSSNLISFSVSSNSSNDSSSFSLCSVVMFLILVWSSFSSLRSFPNFSLFSCPSIIVSLNFW</sequence>
<evidence type="ECO:0000313" key="1">
    <source>
        <dbReference type="EMBL" id="CAI2373147.1"/>
    </source>
</evidence>
<organism evidence="1 2">
    <name type="scientific">Euplotes crassus</name>
    <dbReference type="NCBI Taxonomy" id="5936"/>
    <lineage>
        <taxon>Eukaryota</taxon>
        <taxon>Sar</taxon>
        <taxon>Alveolata</taxon>
        <taxon>Ciliophora</taxon>
        <taxon>Intramacronucleata</taxon>
        <taxon>Spirotrichea</taxon>
        <taxon>Hypotrichia</taxon>
        <taxon>Euplotida</taxon>
        <taxon>Euplotidae</taxon>
        <taxon>Moneuplotes</taxon>
    </lineage>
</organism>